<comment type="similarity">
    <text evidence="2">Belongs to the MscS (TC 1.A.23) family.</text>
</comment>
<evidence type="ECO:0000256" key="4">
    <source>
        <dbReference type="ARBA" id="ARBA00022989"/>
    </source>
</evidence>
<evidence type="ECO:0000256" key="6">
    <source>
        <dbReference type="ARBA" id="ARBA00023136"/>
    </source>
</evidence>
<dbReference type="GeneID" id="111304765"/>
<proteinExistence type="inferred from homology"/>
<keyword evidence="6 8" id="KW-0472">Membrane</keyword>
<keyword evidence="7" id="KW-0407">Ion channel</keyword>
<dbReference type="InterPro" id="IPR011014">
    <property type="entry name" value="MscS_channel_TM-2"/>
</dbReference>
<dbReference type="Pfam" id="PF00924">
    <property type="entry name" value="MS_channel_2nd"/>
    <property type="match status" value="1"/>
</dbReference>
<keyword evidence="5" id="KW-0813">Transport</keyword>
<dbReference type="AlphaFoldDB" id="A0A6P5ZXD0"/>
<protein>
    <submittedName>
        <fullName evidence="11">Mechanosensitive ion channel protein 1, mitochondrial-like isoform X1</fullName>
    </submittedName>
</protein>
<evidence type="ECO:0000313" key="11">
    <source>
        <dbReference type="RefSeq" id="XP_022757418.1"/>
    </source>
</evidence>
<evidence type="ECO:0000259" key="9">
    <source>
        <dbReference type="Pfam" id="PF00924"/>
    </source>
</evidence>
<name>A0A6P5ZXD0_DURZI</name>
<keyword evidence="5" id="KW-0406">Ion transport</keyword>
<dbReference type="SUPFAM" id="SSF82861">
    <property type="entry name" value="Mechanosensitive channel protein MscS (YggB), transmembrane region"/>
    <property type="match status" value="1"/>
</dbReference>
<feature type="transmembrane region" description="Helical" evidence="8">
    <location>
        <begin position="334"/>
        <end position="355"/>
    </location>
</feature>
<feature type="transmembrane region" description="Helical" evidence="8">
    <location>
        <begin position="508"/>
        <end position="531"/>
    </location>
</feature>
<gene>
    <name evidence="11" type="primary">LOC111304765</name>
</gene>
<dbReference type="Gene3D" id="1.10.287.1260">
    <property type="match status" value="1"/>
</dbReference>
<accession>A0A6P5ZXD0</accession>
<dbReference type="PANTHER" id="PTHR30566">
    <property type="entry name" value="YNAI-RELATED MECHANOSENSITIVE ION CHANNEL"/>
    <property type="match status" value="1"/>
</dbReference>
<dbReference type="RefSeq" id="XP_022757418.1">
    <property type="nucleotide sequence ID" value="XM_022901683.1"/>
</dbReference>
<keyword evidence="4 8" id="KW-1133">Transmembrane helix</keyword>
<organism evidence="10 11">
    <name type="scientific">Durio zibethinus</name>
    <name type="common">Durian</name>
    <dbReference type="NCBI Taxonomy" id="66656"/>
    <lineage>
        <taxon>Eukaryota</taxon>
        <taxon>Viridiplantae</taxon>
        <taxon>Streptophyta</taxon>
        <taxon>Embryophyta</taxon>
        <taxon>Tracheophyta</taxon>
        <taxon>Spermatophyta</taxon>
        <taxon>Magnoliopsida</taxon>
        <taxon>eudicotyledons</taxon>
        <taxon>Gunneridae</taxon>
        <taxon>Pentapetalae</taxon>
        <taxon>rosids</taxon>
        <taxon>malvids</taxon>
        <taxon>Malvales</taxon>
        <taxon>Malvaceae</taxon>
        <taxon>Helicteroideae</taxon>
        <taxon>Durio</taxon>
    </lineage>
</organism>
<feature type="transmembrane region" description="Helical" evidence="8">
    <location>
        <begin position="261"/>
        <end position="280"/>
    </location>
</feature>
<evidence type="ECO:0000256" key="1">
    <source>
        <dbReference type="ARBA" id="ARBA00004141"/>
    </source>
</evidence>
<evidence type="ECO:0000256" key="7">
    <source>
        <dbReference type="ARBA" id="ARBA00023303"/>
    </source>
</evidence>
<evidence type="ECO:0000256" key="3">
    <source>
        <dbReference type="ARBA" id="ARBA00022692"/>
    </source>
</evidence>
<feature type="transmembrane region" description="Helical" evidence="8">
    <location>
        <begin position="202"/>
        <end position="220"/>
    </location>
</feature>
<dbReference type="PANTHER" id="PTHR30566:SF5">
    <property type="entry name" value="MECHANOSENSITIVE ION CHANNEL PROTEIN 1, MITOCHONDRIAL-RELATED"/>
    <property type="match status" value="1"/>
</dbReference>
<sequence>MAGIRLSRLRSLLNSLYSSSKPTSLPSYNSYLKLTRIADQNYVRPFYASFDSFYNKRESQSAAKVMNTHIKVLVSDSLADTCFHKTNPMPALYSTSSTLRFRSVFPFVSISPVLRHQSCSLSFSSKADKSVESEVSAASGGGEVDVSNSGVIASDWVDKVKDAWHNAVDAIGYTGQKAKEASIELKPHLEQLLDAHPYLKDVVVPVGFTLTATVLAWVVLPRLLRRFHNYAMQTSVLPSVSLLGDQVPYEKGFWGALEDPVRYLITFMAFSQIGMMVAPTTIASQYIAQAWRGAAILSFVWFLHRWKTNVLGRALAAQNLAGIDREKLLAMDKFSSVGLFVIGLMALAEACGVAVQSVLTVGGIGGVATAFAARDILGNVLSGLSMQFWKPFSLGDTIKAGSIEGQVVEMGFTSTTLLNAEKFPVLVPNSLFSSQVIVNKSRAQWRAVVTKIPLQIEDLDKIPEISNDIKSMLWSNSKVFLGKEAPYCFLSYIESSYAELTVGCNIKIWYCLFLSSFFGCIFYGLGLPLLFYQMPS</sequence>
<reference evidence="11" key="1">
    <citation type="submission" date="2025-08" db="UniProtKB">
        <authorList>
            <consortium name="RefSeq"/>
        </authorList>
    </citation>
    <scope>IDENTIFICATION</scope>
    <source>
        <tissue evidence="11">Fruit stalk</tissue>
    </source>
</reference>
<dbReference type="GO" id="GO:0016020">
    <property type="term" value="C:membrane"/>
    <property type="evidence" value="ECO:0007669"/>
    <property type="project" value="UniProtKB-SubCell"/>
</dbReference>
<dbReference type="OrthoDB" id="567160at2759"/>
<dbReference type="GO" id="GO:0034220">
    <property type="term" value="P:monoatomic ion transmembrane transport"/>
    <property type="evidence" value="ECO:0007669"/>
    <property type="project" value="UniProtKB-KW"/>
</dbReference>
<dbReference type="KEGG" id="dzi:111304765"/>
<dbReference type="Proteomes" id="UP000515121">
    <property type="component" value="Unplaced"/>
</dbReference>
<dbReference type="SUPFAM" id="SSF50182">
    <property type="entry name" value="Sm-like ribonucleoproteins"/>
    <property type="match status" value="1"/>
</dbReference>
<evidence type="ECO:0000256" key="2">
    <source>
        <dbReference type="ARBA" id="ARBA00008017"/>
    </source>
</evidence>
<comment type="subcellular location">
    <subcellularLocation>
        <location evidence="1">Membrane</location>
        <topology evidence="1">Multi-pass membrane protein</topology>
    </subcellularLocation>
</comment>
<dbReference type="InterPro" id="IPR006685">
    <property type="entry name" value="MscS_channel_2nd"/>
</dbReference>
<keyword evidence="3 8" id="KW-0812">Transmembrane</keyword>
<evidence type="ECO:0000256" key="8">
    <source>
        <dbReference type="SAM" id="Phobius"/>
    </source>
</evidence>
<evidence type="ECO:0000313" key="10">
    <source>
        <dbReference type="Proteomes" id="UP000515121"/>
    </source>
</evidence>
<evidence type="ECO:0000256" key="5">
    <source>
        <dbReference type="ARBA" id="ARBA00023065"/>
    </source>
</evidence>
<keyword evidence="10" id="KW-1185">Reference proteome</keyword>
<feature type="domain" description="Mechanosensitive ion channel MscS" evidence="9">
    <location>
        <begin position="375"/>
        <end position="442"/>
    </location>
</feature>
<dbReference type="InterPro" id="IPR023408">
    <property type="entry name" value="MscS_beta-dom_sf"/>
</dbReference>
<dbReference type="Gene3D" id="2.30.30.60">
    <property type="match status" value="1"/>
</dbReference>
<dbReference type="InterPro" id="IPR010920">
    <property type="entry name" value="LSM_dom_sf"/>
</dbReference>